<keyword evidence="1" id="KW-0378">Hydrolase</keyword>
<comment type="caution">
    <text evidence="1">The sequence shown here is derived from an EMBL/GenBank/DDBJ whole genome shotgun (WGS) entry which is preliminary data.</text>
</comment>
<organism evidence="1 2">
    <name type="scientific">Leucogyrophana mollusca</name>
    <dbReference type="NCBI Taxonomy" id="85980"/>
    <lineage>
        <taxon>Eukaryota</taxon>
        <taxon>Fungi</taxon>
        <taxon>Dikarya</taxon>
        <taxon>Basidiomycota</taxon>
        <taxon>Agaricomycotina</taxon>
        <taxon>Agaricomycetes</taxon>
        <taxon>Agaricomycetidae</taxon>
        <taxon>Boletales</taxon>
        <taxon>Boletales incertae sedis</taxon>
        <taxon>Leucogyrophana</taxon>
    </lineage>
</organism>
<gene>
    <name evidence="1" type="ORF">BV22DRAFT_1160467</name>
</gene>
<accession>A0ACB8BJK0</accession>
<evidence type="ECO:0000313" key="1">
    <source>
        <dbReference type="EMBL" id="KAH7925565.1"/>
    </source>
</evidence>
<dbReference type="EMBL" id="MU266399">
    <property type="protein sequence ID" value="KAH7925565.1"/>
    <property type="molecule type" value="Genomic_DNA"/>
</dbReference>
<name>A0ACB8BJK0_9AGAM</name>
<reference evidence="1" key="1">
    <citation type="journal article" date="2021" name="New Phytol.">
        <title>Evolutionary innovations through gain and loss of genes in the ectomycorrhizal Boletales.</title>
        <authorList>
            <person name="Wu G."/>
            <person name="Miyauchi S."/>
            <person name="Morin E."/>
            <person name="Kuo A."/>
            <person name="Drula E."/>
            <person name="Varga T."/>
            <person name="Kohler A."/>
            <person name="Feng B."/>
            <person name="Cao Y."/>
            <person name="Lipzen A."/>
            <person name="Daum C."/>
            <person name="Hundley H."/>
            <person name="Pangilinan J."/>
            <person name="Johnson J."/>
            <person name="Barry K."/>
            <person name="LaButti K."/>
            <person name="Ng V."/>
            <person name="Ahrendt S."/>
            <person name="Min B."/>
            <person name="Choi I.G."/>
            <person name="Park H."/>
            <person name="Plett J.M."/>
            <person name="Magnuson J."/>
            <person name="Spatafora J.W."/>
            <person name="Nagy L.G."/>
            <person name="Henrissat B."/>
            <person name="Grigoriev I.V."/>
            <person name="Yang Z.L."/>
            <person name="Xu J."/>
            <person name="Martin F.M."/>
        </authorList>
    </citation>
    <scope>NUCLEOTIDE SEQUENCE</scope>
    <source>
        <strain evidence="1">KUC20120723A-06</strain>
    </source>
</reference>
<protein>
    <submittedName>
        <fullName evidence="1">Carbon-nitrogen hydrolase</fullName>
    </submittedName>
</protein>
<dbReference type="Proteomes" id="UP000790709">
    <property type="component" value="Unassembled WGS sequence"/>
</dbReference>
<sequence>MSLRVAVVQFAPKLGQVQANIAKARHLCQRIAPRSVDIICFPEMIFTGYIFADSEAISPHLEHPISGPTSRFCADLARNLHCYVAAGYPEKLEPHELDQPLNGPSEFRSAGIGSRREGRMGANSAVMYDPTGERVGAYRKTNLFKNDIPWAIPGFGFSTLSLPAPMGRTTLAICNDLNVQGPATWESLEDGPYELAQHCQNEGTQLLVLLNSWLHPDGSDEPDPDDDQGSISEEGNPESIADDLEPEWRTLNYWAMRLRPLWAAEDRRVDGYETNKSDHTLVLICNRFGDELGATFAGSSALLSLRRGSGRPRLLHAMGQREEGVGIWTVGGPAAVALS</sequence>
<evidence type="ECO:0000313" key="2">
    <source>
        <dbReference type="Proteomes" id="UP000790709"/>
    </source>
</evidence>
<proteinExistence type="predicted"/>
<keyword evidence="2" id="KW-1185">Reference proteome</keyword>